<proteinExistence type="predicted"/>
<evidence type="ECO:0000313" key="1">
    <source>
        <dbReference type="EMBL" id="VYU07837.1"/>
    </source>
</evidence>
<dbReference type="EMBL" id="CACRUX010000047">
    <property type="protein sequence ID" value="VYU07837.1"/>
    <property type="molecule type" value="Genomic_DNA"/>
</dbReference>
<name>A0A6N3C203_9FIRM</name>
<sequence>MPVVPLPMDDIVRIVVNLSSVSATRKAFDLCCIIGDNAVIPADERVRLYNSVTEMAQDGFTTESRLYKAAQLLFSGRRKPPRILVGTLKTGEKPIDALKACREVNSDWYVGYVCADLQASQIVEMAEYIEAVTPDSVLAYTTSDASVKSMADDSVGVMLKNKKFRRSIGQFSTKHPDAILGVIGYAMGSMTGLAKSAYTLGYKAEVGVETENSTSRLSSTEFNKITGANVNVYVNRGGQYDGFEPGKLADGTWFDELIFTDKFKNDTQLSIMDLLYSVDKIAGEETGVTQIITKITEVCEDYRRIGFVAESGKWMGSNILNLKYGDVLPNGYLIQSEPVNDQSQADRDARKSPPIYVSLKLSGAYQYITIQVDVNR</sequence>
<evidence type="ECO:0008006" key="2">
    <source>
        <dbReference type="Google" id="ProtNLM"/>
    </source>
</evidence>
<gene>
    <name evidence="1" type="ORF">VRLFYP33_01188</name>
</gene>
<organism evidence="1">
    <name type="scientific">Veillonella ratti</name>
    <dbReference type="NCBI Taxonomy" id="103892"/>
    <lineage>
        <taxon>Bacteria</taxon>
        <taxon>Bacillati</taxon>
        <taxon>Bacillota</taxon>
        <taxon>Negativicutes</taxon>
        <taxon>Veillonellales</taxon>
        <taxon>Veillonellaceae</taxon>
        <taxon>Veillonella</taxon>
    </lineage>
</organism>
<dbReference type="Pfam" id="PF11863">
    <property type="entry name" value="DUF3383"/>
    <property type="match status" value="1"/>
</dbReference>
<dbReference type="InterPro" id="IPR021808">
    <property type="entry name" value="DUF3383"/>
</dbReference>
<protein>
    <recommendedName>
        <fullName evidence="2">Phage tail sheath protein</fullName>
    </recommendedName>
</protein>
<dbReference type="RefSeq" id="WP_156704741.1">
    <property type="nucleotide sequence ID" value="NZ_CACRUX010000047.1"/>
</dbReference>
<dbReference type="AlphaFoldDB" id="A0A6N3C203"/>
<reference evidence="1" key="1">
    <citation type="submission" date="2019-11" db="EMBL/GenBank/DDBJ databases">
        <authorList>
            <person name="Feng L."/>
        </authorList>
    </citation>
    <scope>NUCLEOTIDE SEQUENCE</scope>
    <source>
        <strain evidence="1">VrattiLFYP33</strain>
    </source>
</reference>
<accession>A0A6N3C203</accession>